<dbReference type="AlphaFoldDB" id="U1N2G5"/>
<protein>
    <submittedName>
        <fullName evidence="2">Uncharacterized protein</fullName>
    </submittedName>
</protein>
<evidence type="ECO:0000313" key="2">
    <source>
        <dbReference type="EMBL" id="ERG90695.1"/>
    </source>
</evidence>
<evidence type="ECO:0000256" key="1">
    <source>
        <dbReference type="SAM" id="Phobius"/>
    </source>
</evidence>
<name>U1N2G5_9EURY</name>
<dbReference type="HOGENOM" id="CLU_197239_0_0_2"/>
<reference evidence="2 3" key="1">
    <citation type="journal article" date="2013" name="PLoS ONE">
        <title>Assembly-driven community genomics of a hypersaline microbial ecosystem.</title>
        <authorList>
            <person name="Podell S."/>
            <person name="Ugalde J.A."/>
            <person name="Narasingarao P."/>
            <person name="Banfield J.F."/>
            <person name="Heidelberg K.B."/>
            <person name="Allen E.E."/>
        </authorList>
    </citation>
    <scope>NUCLEOTIDE SEQUENCE [LARGE SCALE GENOMIC DNA]</scope>
    <source>
        <strain evidence="3">J07HQW1</strain>
    </source>
</reference>
<proteinExistence type="predicted"/>
<feature type="transmembrane region" description="Helical" evidence="1">
    <location>
        <begin position="60"/>
        <end position="79"/>
    </location>
</feature>
<dbReference type="Proteomes" id="UP000030649">
    <property type="component" value="Unassembled WGS sequence"/>
</dbReference>
<keyword evidence="1" id="KW-0472">Membrane</keyword>
<organism evidence="2 3">
    <name type="scientific">Haloquadratum walsbyi J07HQW1</name>
    <dbReference type="NCBI Taxonomy" id="1238424"/>
    <lineage>
        <taxon>Archaea</taxon>
        <taxon>Methanobacteriati</taxon>
        <taxon>Methanobacteriota</taxon>
        <taxon>Stenosarchaea group</taxon>
        <taxon>Halobacteria</taxon>
        <taxon>Halobacteriales</taxon>
        <taxon>Haloferacaceae</taxon>
        <taxon>Haloquadratum</taxon>
    </lineage>
</organism>
<dbReference type="STRING" id="1238424.J07HQW1_00722"/>
<feature type="transmembrane region" description="Helical" evidence="1">
    <location>
        <begin position="28"/>
        <end position="48"/>
    </location>
</feature>
<gene>
    <name evidence="2" type="ORF">J07HQW1_00722</name>
</gene>
<keyword evidence="1" id="KW-0812">Transmembrane</keyword>
<sequence length="91" mass="9695">MTDSISGRRASQTHMKSMLTNVDPLTKIQYGLMVVFGTLTAAVSFAPLGMELRIMGAGTLFGVTVGLWLSHLLTMTYTATQTLRQGAGSNA</sequence>
<accession>U1N2G5</accession>
<keyword evidence="1" id="KW-1133">Transmembrane helix</keyword>
<dbReference type="EMBL" id="KE356560">
    <property type="protein sequence ID" value="ERG90695.1"/>
    <property type="molecule type" value="Genomic_DNA"/>
</dbReference>
<evidence type="ECO:0000313" key="3">
    <source>
        <dbReference type="Proteomes" id="UP000030649"/>
    </source>
</evidence>